<evidence type="ECO:0000256" key="1">
    <source>
        <dbReference type="SAM" id="MobiDB-lite"/>
    </source>
</evidence>
<dbReference type="EMBL" id="OX597822">
    <property type="protein sequence ID" value="CAI9727811.1"/>
    <property type="molecule type" value="Genomic_DNA"/>
</dbReference>
<evidence type="ECO:0000313" key="3">
    <source>
        <dbReference type="Proteomes" id="UP001162480"/>
    </source>
</evidence>
<organism evidence="2 3">
    <name type="scientific">Octopus vulgaris</name>
    <name type="common">Common octopus</name>
    <dbReference type="NCBI Taxonomy" id="6645"/>
    <lineage>
        <taxon>Eukaryota</taxon>
        <taxon>Metazoa</taxon>
        <taxon>Spiralia</taxon>
        <taxon>Lophotrochozoa</taxon>
        <taxon>Mollusca</taxon>
        <taxon>Cephalopoda</taxon>
        <taxon>Coleoidea</taxon>
        <taxon>Octopodiformes</taxon>
        <taxon>Octopoda</taxon>
        <taxon>Incirrata</taxon>
        <taxon>Octopodidae</taxon>
        <taxon>Octopus</taxon>
    </lineage>
</organism>
<keyword evidence="3" id="KW-1185">Reference proteome</keyword>
<feature type="compositionally biased region" description="Polar residues" evidence="1">
    <location>
        <begin position="34"/>
        <end position="55"/>
    </location>
</feature>
<accession>A0AA36B627</accession>
<sequence length="79" mass="9049">MSSLPQRLNTSRLVRHVFFITSLVIRDRKIEPNLFSSNGNASQSRSTGTTRTHNNLTKKFAWPRFGLTRREFEPALATS</sequence>
<gene>
    <name evidence="2" type="ORF">OCTVUL_1B016710</name>
</gene>
<name>A0AA36B627_OCTVU</name>
<evidence type="ECO:0000313" key="2">
    <source>
        <dbReference type="EMBL" id="CAI9727811.1"/>
    </source>
</evidence>
<reference evidence="2" key="1">
    <citation type="submission" date="2023-08" db="EMBL/GenBank/DDBJ databases">
        <authorList>
            <person name="Alioto T."/>
            <person name="Alioto T."/>
            <person name="Gomez Garrido J."/>
        </authorList>
    </citation>
    <scope>NUCLEOTIDE SEQUENCE</scope>
</reference>
<protein>
    <submittedName>
        <fullName evidence="2">Uncharacterized protein</fullName>
    </submittedName>
</protein>
<dbReference type="Proteomes" id="UP001162480">
    <property type="component" value="Chromosome 9"/>
</dbReference>
<proteinExistence type="predicted"/>
<dbReference type="AlphaFoldDB" id="A0AA36B627"/>
<feature type="region of interest" description="Disordered" evidence="1">
    <location>
        <begin position="33"/>
        <end position="55"/>
    </location>
</feature>